<evidence type="ECO:0008006" key="3">
    <source>
        <dbReference type="Google" id="ProtNLM"/>
    </source>
</evidence>
<evidence type="ECO:0000313" key="1">
    <source>
        <dbReference type="EMBL" id="MBK1661770.1"/>
    </source>
</evidence>
<sequence length="233" mass="23563">MEADDPAARLAVLSTLGVMEAFKALAPGFEAARGLRVVAEFAPTQRLLARIAAGERAALAILTAEAVEALVAQGVLAPGSRVDIARSFVGAAVRAGAARPAIGTEAEFRQALLAARSIAYSRAGASGIFFAGLIRRLGIEAEVNAKATIIPEGLTGALAARGEAELAIQQVSELMAVPGIDILGRLPPALGGVAVFSGAVFAGARPEAAALLAHLTAPAHRGLYVDGGLEPAF</sequence>
<dbReference type="PANTHER" id="PTHR30632">
    <property type="entry name" value="MOLYBDATE-BINDING PERIPLASMIC PROTEIN"/>
    <property type="match status" value="1"/>
</dbReference>
<evidence type="ECO:0000313" key="2">
    <source>
        <dbReference type="Proteomes" id="UP000697995"/>
    </source>
</evidence>
<reference evidence="1 2" key="1">
    <citation type="journal article" date="2020" name="Microorganisms">
        <title>Osmotic Adaptation and Compatible Solute Biosynthesis of Phototrophic Bacteria as Revealed from Genome Analyses.</title>
        <authorList>
            <person name="Imhoff J.F."/>
            <person name="Rahn T."/>
            <person name="Kunzel S."/>
            <person name="Keller A."/>
            <person name="Neulinger S.C."/>
        </authorList>
    </citation>
    <scope>NUCLEOTIDE SEQUENCE [LARGE SCALE GENOMIC DNA]</scope>
    <source>
        <strain evidence="1 2">DSM 15382</strain>
    </source>
</reference>
<gene>
    <name evidence="1" type="ORF">CKO45_26580</name>
</gene>
<accession>A0ABS1D4H7</accession>
<keyword evidence="2" id="KW-1185">Reference proteome</keyword>
<dbReference type="RefSeq" id="WP_133222718.1">
    <property type="nucleotide sequence ID" value="NZ_NRSG01000368.1"/>
</dbReference>
<dbReference type="InterPro" id="IPR050682">
    <property type="entry name" value="ModA/WtpA"/>
</dbReference>
<name>A0ABS1D4H7_9PROT</name>
<proteinExistence type="predicted"/>
<dbReference type="Proteomes" id="UP000697995">
    <property type="component" value="Unassembled WGS sequence"/>
</dbReference>
<dbReference type="Pfam" id="PF13531">
    <property type="entry name" value="SBP_bac_11"/>
    <property type="match status" value="1"/>
</dbReference>
<organism evidence="1 2">
    <name type="scientific">Paracraurococcus ruber</name>
    <dbReference type="NCBI Taxonomy" id="77675"/>
    <lineage>
        <taxon>Bacteria</taxon>
        <taxon>Pseudomonadati</taxon>
        <taxon>Pseudomonadota</taxon>
        <taxon>Alphaproteobacteria</taxon>
        <taxon>Acetobacterales</taxon>
        <taxon>Roseomonadaceae</taxon>
        <taxon>Paracraurococcus</taxon>
    </lineage>
</organism>
<protein>
    <recommendedName>
        <fullName evidence="3">ABC transporter substrate-binding protein</fullName>
    </recommendedName>
</protein>
<dbReference type="PANTHER" id="PTHR30632:SF11">
    <property type="entry name" value="BLR4797 PROTEIN"/>
    <property type="match status" value="1"/>
</dbReference>
<dbReference type="EMBL" id="NRSG01000368">
    <property type="protein sequence ID" value="MBK1661770.1"/>
    <property type="molecule type" value="Genomic_DNA"/>
</dbReference>
<dbReference type="SUPFAM" id="SSF53850">
    <property type="entry name" value="Periplasmic binding protein-like II"/>
    <property type="match status" value="1"/>
</dbReference>
<comment type="caution">
    <text evidence="1">The sequence shown here is derived from an EMBL/GenBank/DDBJ whole genome shotgun (WGS) entry which is preliminary data.</text>
</comment>
<dbReference type="Gene3D" id="3.40.190.10">
    <property type="entry name" value="Periplasmic binding protein-like II"/>
    <property type="match status" value="2"/>
</dbReference>